<evidence type="ECO:0000256" key="2">
    <source>
        <dbReference type="PIRSR" id="PIRSR601461-1"/>
    </source>
</evidence>
<dbReference type="EMBL" id="JH930478">
    <property type="protein sequence ID" value="EKM50641.1"/>
    <property type="molecule type" value="Genomic_DNA"/>
</dbReference>
<dbReference type="GeneID" id="18908923"/>
<dbReference type="InterPro" id="IPR034164">
    <property type="entry name" value="Pepsin-like_dom"/>
</dbReference>
<name>K5ULT2_PHACS</name>
<evidence type="ECO:0000259" key="4">
    <source>
        <dbReference type="PROSITE" id="PS51767"/>
    </source>
</evidence>
<feature type="domain" description="Peptidase A1" evidence="4">
    <location>
        <begin position="66"/>
        <end position="388"/>
    </location>
</feature>
<feature type="chain" id="PRO_5003884005" description="Peptidase A1 domain-containing protein" evidence="3">
    <location>
        <begin position="22"/>
        <end position="437"/>
    </location>
</feature>
<dbReference type="PANTHER" id="PTHR47966">
    <property type="entry name" value="BETA-SITE APP-CLEAVING ENZYME, ISOFORM A-RELATED"/>
    <property type="match status" value="1"/>
</dbReference>
<evidence type="ECO:0000256" key="3">
    <source>
        <dbReference type="SAM" id="SignalP"/>
    </source>
</evidence>
<dbReference type="GO" id="GO:0004190">
    <property type="term" value="F:aspartic-type endopeptidase activity"/>
    <property type="evidence" value="ECO:0007669"/>
    <property type="project" value="InterPro"/>
</dbReference>
<dbReference type="AlphaFoldDB" id="K5ULT2"/>
<dbReference type="Proteomes" id="UP000008370">
    <property type="component" value="Unassembled WGS sequence"/>
</dbReference>
<dbReference type="OrthoDB" id="771136at2759"/>
<dbReference type="PROSITE" id="PS51767">
    <property type="entry name" value="PEPTIDASE_A1"/>
    <property type="match status" value="1"/>
</dbReference>
<reference evidence="5 6" key="1">
    <citation type="journal article" date="2012" name="BMC Genomics">
        <title>Comparative genomics of the white-rot fungi, Phanerochaete carnosa and P. chrysosporium, to elucidate the genetic basis of the distinct wood types they colonize.</title>
        <authorList>
            <person name="Suzuki H."/>
            <person name="MacDonald J."/>
            <person name="Syed K."/>
            <person name="Salamov A."/>
            <person name="Hori C."/>
            <person name="Aerts A."/>
            <person name="Henrissat B."/>
            <person name="Wiebenga A."/>
            <person name="vanKuyk P.A."/>
            <person name="Barry K."/>
            <person name="Lindquist E."/>
            <person name="LaButti K."/>
            <person name="Lapidus A."/>
            <person name="Lucas S."/>
            <person name="Coutinho P."/>
            <person name="Gong Y."/>
            <person name="Samejima M."/>
            <person name="Mahadevan R."/>
            <person name="Abou-Zaid M."/>
            <person name="de Vries R.P."/>
            <person name="Igarashi K."/>
            <person name="Yadav J.S."/>
            <person name="Grigoriev I.V."/>
            <person name="Master E.R."/>
        </authorList>
    </citation>
    <scope>NUCLEOTIDE SEQUENCE [LARGE SCALE GENOMIC DNA]</scope>
    <source>
        <strain evidence="5 6">HHB-10118-sp</strain>
    </source>
</reference>
<protein>
    <recommendedName>
        <fullName evidence="4">Peptidase A1 domain-containing protein</fullName>
    </recommendedName>
</protein>
<keyword evidence="6" id="KW-1185">Reference proteome</keyword>
<dbReference type="GO" id="GO:0006508">
    <property type="term" value="P:proteolysis"/>
    <property type="evidence" value="ECO:0007669"/>
    <property type="project" value="InterPro"/>
</dbReference>
<feature type="signal peptide" evidence="3">
    <location>
        <begin position="1"/>
        <end position="21"/>
    </location>
</feature>
<dbReference type="HOGENOM" id="CLU_013253_8_2_1"/>
<proteinExistence type="inferred from homology"/>
<dbReference type="InParanoid" id="K5ULT2"/>
<evidence type="ECO:0000313" key="6">
    <source>
        <dbReference type="Proteomes" id="UP000008370"/>
    </source>
</evidence>
<dbReference type="InterPro" id="IPR033121">
    <property type="entry name" value="PEPTIDASE_A1"/>
</dbReference>
<comment type="similarity">
    <text evidence="1">Belongs to the peptidase A1 family.</text>
</comment>
<dbReference type="InterPro" id="IPR021109">
    <property type="entry name" value="Peptidase_aspartic_dom_sf"/>
</dbReference>
<organism evidence="5 6">
    <name type="scientific">Phanerochaete carnosa (strain HHB-10118-sp)</name>
    <name type="common">White-rot fungus</name>
    <name type="synonym">Peniophora carnosa</name>
    <dbReference type="NCBI Taxonomy" id="650164"/>
    <lineage>
        <taxon>Eukaryota</taxon>
        <taxon>Fungi</taxon>
        <taxon>Dikarya</taxon>
        <taxon>Basidiomycota</taxon>
        <taxon>Agaricomycotina</taxon>
        <taxon>Agaricomycetes</taxon>
        <taxon>Polyporales</taxon>
        <taxon>Phanerochaetaceae</taxon>
        <taxon>Phanerochaete</taxon>
    </lineage>
</organism>
<dbReference type="Pfam" id="PF00026">
    <property type="entry name" value="Asp"/>
    <property type="match status" value="1"/>
</dbReference>
<dbReference type="SUPFAM" id="SSF50630">
    <property type="entry name" value="Acid proteases"/>
    <property type="match status" value="1"/>
</dbReference>
<dbReference type="Gene3D" id="2.40.70.10">
    <property type="entry name" value="Acid Proteases"/>
    <property type="match status" value="2"/>
</dbReference>
<feature type="active site" evidence="2">
    <location>
        <position position="271"/>
    </location>
</feature>
<dbReference type="CDD" id="cd05471">
    <property type="entry name" value="pepsin_like"/>
    <property type="match status" value="1"/>
</dbReference>
<dbReference type="PRINTS" id="PR00792">
    <property type="entry name" value="PEPSIN"/>
</dbReference>
<dbReference type="PANTHER" id="PTHR47966:SF57">
    <property type="entry name" value="PEPTIDASE A1 DOMAIN-CONTAINING PROTEIN"/>
    <property type="match status" value="1"/>
</dbReference>
<evidence type="ECO:0000256" key="1">
    <source>
        <dbReference type="ARBA" id="ARBA00007447"/>
    </source>
</evidence>
<evidence type="ECO:0000313" key="5">
    <source>
        <dbReference type="EMBL" id="EKM50641.1"/>
    </source>
</evidence>
<dbReference type="RefSeq" id="XP_007400910.1">
    <property type="nucleotide sequence ID" value="XM_007400848.1"/>
</dbReference>
<dbReference type="InterPro" id="IPR001461">
    <property type="entry name" value="Aspartic_peptidase_A1"/>
</dbReference>
<sequence length="437" mass="47351">MSPRSRWARLLPLVLAGVTTAASLHDAPLRRQPSVTPTGTTINFTNVANPFNFNVVDLAGDNQVIYVANITIDGRSYEVQLDTGSSDLWLNTQNITLSSAANDTNISTSVAYGDRTVASGDIFLAPAQLGNFSIPAQAFISAPGTNATSDNDLGLMGLSSKNLSQIYERLQNTTFGGLPVLYNIFETYSNVSNFITFQLVRSKLGITEGGVFTIGDVDPNLSAVLNQTQLPVIEALNQWVVFMDGIVVDGKKFTGHGFLPATKNKTVALVDSGTSLGEIPQYYWDAIYGDIPGVELVNAGAGIYEVPCDLKRNVSLIFNGTEYPLNPLDLSYISNVGDFSDGSNVTLCLNTFSPMDLSNQDLDFILGDAFMRNVYALFNFGNWTDSSECAPPPYIQMLSTTNQSEAWAQFDDAQNARIQQWIELQGQFNATNATNAS</sequence>
<gene>
    <name evidence="5" type="ORF">PHACADRAFT_152796</name>
</gene>
<feature type="active site" evidence="2">
    <location>
        <position position="82"/>
    </location>
</feature>
<keyword evidence="3" id="KW-0732">Signal</keyword>
<dbReference type="KEGG" id="pco:PHACADRAFT_152796"/>
<accession>K5ULT2</accession>